<dbReference type="SMART" id="SM00360">
    <property type="entry name" value="RRM"/>
    <property type="match status" value="1"/>
</dbReference>
<dbReference type="InterPro" id="IPR000504">
    <property type="entry name" value="RRM_dom"/>
</dbReference>
<evidence type="ECO:0000256" key="2">
    <source>
        <dbReference type="ARBA" id="ARBA00004496"/>
    </source>
</evidence>
<dbReference type="PROSITE" id="PS50102">
    <property type="entry name" value="RRM"/>
    <property type="match status" value="1"/>
</dbReference>
<accession>A0A4Z1NXE3</accession>
<dbReference type="InterPro" id="IPR012677">
    <property type="entry name" value="Nucleotide-bd_a/b_plait_sf"/>
</dbReference>
<evidence type="ECO:0000256" key="7">
    <source>
        <dbReference type="SAM" id="MobiDB-lite"/>
    </source>
</evidence>
<dbReference type="PANTHER" id="PTHR45894">
    <property type="entry name" value="RNA-BINDING PROTEIN 8A"/>
    <property type="match status" value="1"/>
</dbReference>
<keyword evidence="5" id="KW-0539">Nucleus</keyword>
<dbReference type="GO" id="GO:0005634">
    <property type="term" value="C:nucleus"/>
    <property type="evidence" value="ECO:0007669"/>
    <property type="project" value="UniProtKB-SubCell"/>
</dbReference>
<dbReference type="CDD" id="cd12324">
    <property type="entry name" value="RRM_RBM8"/>
    <property type="match status" value="1"/>
</dbReference>
<feature type="region of interest" description="Disordered" evidence="7">
    <location>
        <begin position="1"/>
        <end position="26"/>
    </location>
</feature>
<dbReference type="GO" id="GO:0006396">
    <property type="term" value="P:RNA processing"/>
    <property type="evidence" value="ECO:0007669"/>
    <property type="project" value="InterPro"/>
</dbReference>
<keyword evidence="4 6" id="KW-0694">RNA-binding</keyword>
<evidence type="ECO:0000256" key="5">
    <source>
        <dbReference type="ARBA" id="ARBA00023242"/>
    </source>
</evidence>
<feature type="compositionally biased region" description="Low complexity" evidence="7">
    <location>
        <begin position="121"/>
        <end position="131"/>
    </location>
</feature>
<feature type="compositionally biased region" description="Polar residues" evidence="7">
    <location>
        <begin position="17"/>
        <end position="26"/>
    </location>
</feature>
<evidence type="ECO:0000256" key="3">
    <source>
        <dbReference type="ARBA" id="ARBA00022490"/>
    </source>
</evidence>
<keyword evidence="10" id="KW-1185">Reference proteome</keyword>
<name>A0A4Z1NXE3_9PEZI</name>
<dbReference type="InterPro" id="IPR033744">
    <property type="entry name" value="RRM_RBM8"/>
</dbReference>
<evidence type="ECO:0000256" key="4">
    <source>
        <dbReference type="ARBA" id="ARBA00022884"/>
    </source>
</evidence>
<evidence type="ECO:0000259" key="8">
    <source>
        <dbReference type="PROSITE" id="PS50102"/>
    </source>
</evidence>
<comment type="caution">
    <text evidence="9">The sequence shown here is derived from an EMBL/GenBank/DDBJ whole genome shotgun (WGS) entry which is preliminary data.</text>
</comment>
<evidence type="ECO:0000313" key="9">
    <source>
        <dbReference type="EMBL" id="TID16104.1"/>
    </source>
</evidence>
<dbReference type="AlphaFoldDB" id="A0A4Z1NXE3"/>
<dbReference type="Proteomes" id="UP000298493">
    <property type="component" value="Unassembled WGS sequence"/>
</dbReference>
<protein>
    <submittedName>
        <fullName evidence="9">Gb</fullName>
    </submittedName>
</protein>
<dbReference type="Gene3D" id="3.30.70.330">
    <property type="match status" value="1"/>
</dbReference>
<feature type="compositionally biased region" description="Basic and acidic residues" evidence="7">
    <location>
        <begin position="143"/>
        <end position="161"/>
    </location>
</feature>
<dbReference type="OrthoDB" id="15688at2759"/>
<evidence type="ECO:0000313" key="10">
    <source>
        <dbReference type="Proteomes" id="UP000298493"/>
    </source>
</evidence>
<evidence type="ECO:0000256" key="1">
    <source>
        <dbReference type="ARBA" id="ARBA00004123"/>
    </source>
</evidence>
<dbReference type="GO" id="GO:0003729">
    <property type="term" value="F:mRNA binding"/>
    <property type="evidence" value="ECO:0007669"/>
    <property type="project" value="InterPro"/>
</dbReference>
<feature type="domain" description="RRM" evidence="8">
    <location>
        <begin position="37"/>
        <end position="115"/>
    </location>
</feature>
<comment type="subcellular location">
    <subcellularLocation>
        <location evidence="2">Cytoplasm</location>
    </subcellularLocation>
    <subcellularLocation>
        <location evidence="1">Nucleus</location>
    </subcellularLocation>
</comment>
<dbReference type="STRING" id="86259.A0A4Z1NXE3"/>
<proteinExistence type="predicted"/>
<keyword evidence="3" id="KW-0963">Cytoplasm</keyword>
<sequence>MASTEMDIDPPTGSGSGSANEPRTASSAAAVRSIEGWIIIATNIHEEASEEDIQELFGEWGEIKNLHLNLDRRTGYVKGYVLIEYPTASEAKAAIEGANGTKLLDQTISVDYAFVRPPPTKGAAAAPARGGRSQGKGRARSRSPGDERRTGRDDDRRGSRGDEDEAIE</sequence>
<reference evidence="9 10" key="1">
    <citation type="submission" date="2019-04" db="EMBL/GenBank/DDBJ databases">
        <title>High contiguity whole genome sequence and gene annotation resource for two Venturia nashicola isolates.</title>
        <authorList>
            <person name="Prokchorchik M."/>
            <person name="Won K."/>
            <person name="Lee Y."/>
            <person name="Choi E.D."/>
            <person name="Segonzac C."/>
            <person name="Sohn K.H."/>
        </authorList>
    </citation>
    <scope>NUCLEOTIDE SEQUENCE [LARGE SCALE GENOMIC DNA]</scope>
    <source>
        <strain evidence="9 10">PRI2</strain>
    </source>
</reference>
<dbReference type="Pfam" id="PF00076">
    <property type="entry name" value="RRM_1"/>
    <property type="match status" value="1"/>
</dbReference>
<dbReference type="SUPFAM" id="SSF54928">
    <property type="entry name" value="RNA-binding domain, RBD"/>
    <property type="match status" value="1"/>
</dbReference>
<dbReference type="EMBL" id="SNSC02000019">
    <property type="protein sequence ID" value="TID16104.1"/>
    <property type="molecule type" value="Genomic_DNA"/>
</dbReference>
<feature type="region of interest" description="Disordered" evidence="7">
    <location>
        <begin position="118"/>
        <end position="168"/>
    </location>
</feature>
<dbReference type="PRINTS" id="PR01738">
    <property type="entry name" value="RNABINDINGM8"/>
</dbReference>
<evidence type="ECO:0000256" key="6">
    <source>
        <dbReference type="PROSITE-ProRule" id="PRU00176"/>
    </source>
</evidence>
<dbReference type="InterPro" id="IPR035979">
    <property type="entry name" value="RBD_domain_sf"/>
</dbReference>
<gene>
    <name evidence="9" type="ORF">E6O75_ATG09162</name>
</gene>
<organism evidence="9 10">
    <name type="scientific">Venturia nashicola</name>
    <dbReference type="NCBI Taxonomy" id="86259"/>
    <lineage>
        <taxon>Eukaryota</taxon>
        <taxon>Fungi</taxon>
        <taxon>Dikarya</taxon>
        <taxon>Ascomycota</taxon>
        <taxon>Pezizomycotina</taxon>
        <taxon>Dothideomycetes</taxon>
        <taxon>Pleosporomycetidae</taxon>
        <taxon>Venturiales</taxon>
        <taxon>Venturiaceae</taxon>
        <taxon>Venturia</taxon>
    </lineage>
</organism>
<dbReference type="InterPro" id="IPR008111">
    <property type="entry name" value="RNA-bd_8"/>
</dbReference>
<dbReference type="GO" id="GO:0005737">
    <property type="term" value="C:cytoplasm"/>
    <property type="evidence" value="ECO:0007669"/>
    <property type="project" value="UniProtKB-SubCell"/>
</dbReference>